<reference evidence="1 2" key="1">
    <citation type="journal article" date="2019" name="Nat. Ecol. Evol.">
        <title>Megaphylogeny resolves global patterns of mushroom evolution.</title>
        <authorList>
            <person name="Varga T."/>
            <person name="Krizsan K."/>
            <person name="Foldi C."/>
            <person name="Dima B."/>
            <person name="Sanchez-Garcia M."/>
            <person name="Sanchez-Ramirez S."/>
            <person name="Szollosi G.J."/>
            <person name="Szarkandi J.G."/>
            <person name="Papp V."/>
            <person name="Albert L."/>
            <person name="Andreopoulos W."/>
            <person name="Angelini C."/>
            <person name="Antonin V."/>
            <person name="Barry K.W."/>
            <person name="Bougher N.L."/>
            <person name="Buchanan P."/>
            <person name="Buyck B."/>
            <person name="Bense V."/>
            <person name="Catcheside P."/>
            <person name="Chovatia M."/>
            <person name="Cooper J."/>
            <person name="Damon W."/>
            <person name="Desjardin D."/>
            <person name="Finy P."/>
            <person name="Geml J."/>
            <person name="Haridas S."/>
            <person name="Hughes K."/>
            <person name="Justo A."/>
            <person name="Karasinski D."/>
            <person name="Kautmanova I."/>
            <person name="Kiss B."/>
            <person name="Kocsube S."/>
            <person name="Kotiranta H."/>
            <person name="LaButti K.M."/>
            <person name="Lechner B.E."/>
            <person name="Liimatainen K."/>
            <person name="Lipzen A."/>
            <person name="Lukacs Z."/>
            <person name="Mihaltcheva S."/>
            <person name="Morgado L.N."/>
            <person name="Niskanen T."/>
            <person name="Noordeloos M.E."/>
            <person name="Ohm R.A."/>
            <person name="Ortiz-Santana B."/>
            <person name="Ovrebo C."/>
            <person name="Racz N."/>
            <person name="Riley R."/>
            <person name="Savchenko A."/>
            <person name="Shiryaev A."/>
            <person name="Soop K."/>
            <person name="Spirin V."/>
            <person name="Szebenyi C."/>
            <person name="Tomsovsky M."/>
            <person name="Tulloss R.E."/>
            <person name="Uehling J."/>
            <person name="Grigoriev I.V."/>
            <person name="Vagvolgyi C."/>
            <person name="Papp T."/>
            <person name="Martin F.M."/>
            <person name="Miettinen O."/>
            <person name="Hibbett D.S."/>
            <person name="Nagy L.G."/>
        </authorList>
    </citation>
    <scope>NUCLEOTIDE SEQUENCE [LARGE SCALE GENOMIC DNA]</scope>
    <source>
        <strain evidence="1 2">NL-1719</strain>
    </source>
</reference>
<dbReference type="EMBL" id="ML208259">
    <property type="protein sequence ID" value="TFK76735.1"/>
    <property type="molecule type" value="Genomic_DNA"/>
</dbReference>
<keyword evidence="2" id="KW-1185">Reference proteome</keyword>
<dbReference type="Proteomes" id="UP000308600">
    <property type="component" value="Unassembled WGS sequence"/>
</dbReference>
<evidence type="ECO:0000313" key="1">
    <source>
        <dbReference type="EMBL" id="TFK76735.1"/>
    </source>
</evidence>
<organism evidence="1 2">
    <name type="scientific">Pluteus cervinus</name>
    <dbReference type="NCBI Taxonomy" id="181527"/>
    <lineage>
        <taxon>Eukaryota</taxon>
        <taxon>Fungi</taxon>
        <taxon>Dikarya</taxon>
        <taxon>Basidiomycota</taxon>
        <taxon>Agaricomycotina</taxon>
        <taxon>Agaricomycetes</taxon>
        <taxon>Agaricomycetidae</taxon>
        <taxon>Agaricales</taxon>
        <taxon>Pluteineae</taxon>
        <taxon>Pluteaceae</taxon>
        <taxon>Pluteus</taxon>
    </lineage>
</organism>
<gene>
    <name evidence="1" type="ORF">BDN72DRAFT_6614</name>
</gene>
<proteinExistence type="predicted"/>
<name>A0ACD3BEW5_9AGAR</name>
<evidence type="ECO:0000313" key="2">
    <source>
        <dbReference type="Proteomes" id="UP000308600"/>
    </source>
</evidence>
<accession>A0ACD3BEW5</accession>
<protein>
    <submittedName>
        <fullName evidence="1">Uncharacterized protein</fullName>
    </submittedName>
</protein>
<sequence>MIRFTSAIIDVGRIDGVSGNWERILHRENTMVSYEEIQMLTGIQACNYSAMGALAWTVHEMAIMIQREYEEMWLKPWSNLKLLFYFLRIVNLGSQIVSMVMSLRFAAGYKPTDRGCRMLIGFQGTTSAALVFATQFILLLRVEALYYERTSLRYILRFLFLSEVILMTVILGLSIPRIGYGIQCVALSFPYMVAVFFFTPIIFESVLFILTMVKFYEAARDGWGRESVLSRFLQDGLWAFALPFSVLIVNAGCTMFLPGPKSSIAYPWMIAVPGFAGCRLILNLSHLLKTTPPQHGLTSRATGLIDTVIETYQGSTGGERFLLILWLLC</sequence>